<dbReference type="Proteomes" id="UP000559256">
    <property type="component" value="Unassembled WGS sequence"/>
</dbReference>
<dbReference type="EMBL" id="JAACJM010000006">
    <property type="protein sequence ID" value="KAF5372247.1"/>
    <property type="molecule type" value="Genomic_DNA"/>
</dbReference>
<evidence type="ECO:0000313" key="1">
    <source>
        <dbReference type="EMBL" id="KAF5372247.1"/>
    </source>
</evidence>
<name>A0A8H5LWL9_9AGAR</name>
<dbReference type="OrthoDB" id="2953592at2759"/>
<sequence>MANSSSEQPFTLFGSLTAARNTSQEYPVAELIKKLIETTGYEVCSPSYPRFTLSSYQFISQARDIRDRINQLCNKVETSNVNEDSWTSFEEYSDLIDPTEDVLFRFLLAAEKESNVDSTSFSTMKEYRTWSDEWEGNRMIIDHALQDLFKLRPTSTTEAHIKSLKRQDDKAYTQYLIRRMDKALRELREKNFTPQDAISKHAPEILTTWSDVDRLIWEKPDVEDTNVIWNTKTIKLLIGAFEVAARDKYSKMSQELKKPDVVKKLVDLGKSIKDLVEKKKTPEEVQKGFDGFVVDDNHSTPRKVNYGDLVPLAHDIRRPFFGQAAMLLKFFKLLVDRADQSNVELVNHLSDVMEVLRKALEDSKQAVTTLATDISQERKQQVDNQFMEAEIQLKGFSSKRLRLPDTERIAWEDKIKKARETDANHMKRLRNLNTTKTAPAPDAPEKMVTINITVKQPGKPGSQRPKREFTCTINGGMRMTTFLWHISANHLTDKGEVMINPVFKSAKGQTIDMDQEVKNVDKDLILELS</sequence>
<gene>
    <name evidence="1" type="ORF">D9758_004987</name>
</gene>
<keyword evidence="2" id="KW-1185">Reference proteome</keyword>
<dbReference type="AlphaFoldDB" id="A0A8H5LWL9"/>
<proteinExistence type="predicted"/>
<accession>A0A8H5LWL9</accession>
<comment type="caution">
    <text evidence="1">The sequence shown here is derived from an EMBL/GenBank/DDBJ whole genome shotgun (WGS) entry which is preliminary data.</text>
</comment>
<evidence type="ECO:0000313" key="2">
    <source>
        <dbReference type="Proteomes" id="UP000559256"/>
    </source>
</evidence>
<organism evidence="1 2">
    <name type="scientific">Tetrapyrgos nigripes</name>
    <dbReference type="NCBI Taxonomy" id="182062"/>
    <lineage>
        <taxon>Eukaryota</taxon>
        <taxon>Fungi</taxon>
        <taxon>Dikarya</taxon>
        <taxon>Basidiomycota</taxon>
        <taxon>Agaricomycotina</taxon>
        <taxon>Agaricomycetes</taxon>
        <taxon>Agaricomycetidae</taxon>
        <taxon>Agaricales</taxon>
        <taxon>Marasmiineae</taxon>
        <taxon>Marasmiaceae</taxon>
        <taxon>Tetrapyrgos</taxon>
    </lineage>
</organism>
<reference evidence="1 2" key="1">
    <citation type="journal article" date="2020" name="ISME J.">
        <title>Uncovering the hidden diversity of litter-decomposition mechanisms in mushroom-forming fungi.</title>
        <authorList>
            <person name="Floudas D."/>
            <person name="Bentzer J."/>
            <person name="Ahren D."/>
            <person name="Johansson T."/>
            <person name="Persson P."/>
            <person name="Tunlid A."/>
        </authorList>
    </citation>
    <scope>NUCLEOTIDE SEQUENCE [LARGE SCALE GENOMIC DNA]</scope>
    <source>
        <strain evidence="1 2">CBS 291.85</strain>
    </source>
</reference>
<protein>
    <submittedName>
        <fullName evidence="1">Uncharacterized protein</fullName>
    </submittedName>
</protein>